<accession>A0ABQ8DT92</accession>
<evidence type="ECO:0000256" key="6">
    <source>
        <dbReference type="ARBA" id="ARBA00032643"/>
    </source>
</evidence>
<evidence type="ECO:0000313" key="11">
    <source>
        <dbReference type="Proteomes" id="UP000824890"/>
    </source>
</evidence>
<evidence type="ECO:0000256" key="5">
    <source>
        <dbReference type="ARBA" id="ARBA00022554"/>
    </source>
</evidence>
<dbReference type="PANTHER" id="PTHR10353:SF282">
    <property type="entry name" value="THIOGLUCOSIDASE"/>
    <property type="match status" value="1"/>
</dbReference>
<dbReference type="Pfam" id="PF00232">
    <property type="entry name" value="Glyco_hydro_1"/>
    <property type="match status" value="1"/>
</dbReference>
<comment type="subcellular location">
    <subcellularLocation>
        <location evidence="2">Vacuole</location>
    </subcellularLocation>
</comment>
<dbReference type="Proteomes" id="UP000824890">
    <property type="component" value="Unassembled WGS sequence"/>
</dbReference>
<dbReference type="PANTHER" id="PTHR10353">
    <property type="entry name" value="GLYCOSYL HYDROLASE"/>
    <property type="match status" value="1"/>
</dbReference>
<evidence type="ECO:0000256" key="1">
    <source>
        <dbReference type="ARBA" id="ARBA00003014"/>
    </source>
</evidence>
<dbReference type="EC" id="3.2.1.147" evidence="4"/>
<gene>
    <name evidence="10" type="ORF">HID58_009702</name>
</gene>
<dbReference type="PRINTS" id="PR00131">
    <property type="entry name" value="GLHYDRLASE1"/>
</dbReference>
<dbReference type="Gene3D" id="3.20.20.80">
    <property type="entry name" value="Glycosidases"/>
    <property type="match status" value="1"/>
</dbReference>
<sequence>MVRWLHNVRLKGYYIWLLMDIFEWERGYKMRFGLYYVDFNDNLKRHMRSSGSGLVIFLIRKSLSTNATSRAIVRKNMLPSGSTH</sequence>
<evidence type="ECO:0000256" key="3">
    <source>
        <dbReference type="ARBA" id="ARBA00010838"/>
    </source>
</evidence>
<dbReference type="SUPFAM" id="SSF51445">
    <property type="entry name" value="(Trans)glycosidases"/>
    <property type="match status" value="1"/>
</dbReference>
<dbReference type="EMBL" id="JAGKQM010000003">
    <property type="protein sequence ID" value="KAH0932585.1"/>
    <property type="molecule type" value="Genomic_DNA"/>
</dbReference>
<keyword evidence="11" id="KW-1185">Reference proteome</keyword>
<proteinExistence type="inferred from homology"/>
<protein>
    <recommendedName>
        <fullName evidence="4">thioglucosidase</fullName>
        <ecNumber evidence="4">3.2.1.147</ecNumber>
    </recommendedName>
    <alternativeName>
        <fullName evidence="6">Sinigrinase</fullName>
    </alternativeName>
    <alternativeName>
        <fullName evidence="7">Thioglucosidase</fullName>
    </alternativeName>
</protein>
<evidence type="ECO:0000256" key="7">
    <source>
        <dbReference type="ARBA" id="ARBA00032797"/>
    </source>
</evidence>
<evidence type="ECO:0000313" key="10">
    <source>
        <dbReference type="EMBL" id="KAH0932585.1"/>
    </source>
</evidence>
<name>A0ABQ8DT92_BRANA</name>
<evidence type="ECO:0000256" key="4">
    <source>
        <dbReference type="ARBA" id="ARBA00012250"/>
    </source>
</evidence>
<evidence type="ECO:0000256" key="8">
    <source>
        <dbReference type="ARBA" id="ARBA00034026"/>
    </source>
</evidence>
<evidence type="ECO:0000256" key="2">
    <source>
        <dbReference type="ARBA" id="ARBA00004116"/>
    </source>
</evidence>
<keyword evidence="5" id="KW-0926">Vacuole</keyword>
<comment type="catalytic activity">
    <reaction evidence="8">
        <text>a thioglucoside + H2O = a sugar + a thiol.</text>
        <dbReference type="EC" id="3.2.1.147"/>
    </reaction>
</comment>
<comment type="similarity">
    <text evidence="3 9">Belongs to the glycosyl hydrolase 1 family.</text>
</comment>
<comment type="function">
    <text evidence="1">Degradation of glucosinolates (glucose residue linked by a thioglucoside bound to an amino acid derivative) to glucose, sulfate and any of the products: thiocyanates, isothiocyanates, nitriles, epithionitriles or oxazolidine-2-thiones.</text>
</comment>
<evidence type="ECO:0000256" key="9">
    <source>
        <dbReference type="RuleBase" id="RU003690"/>
    </source>
</evidence>
<comment type="caution">
    <text evidence="10">The sequence shown here is derived from an EMBL/GenBank/DDBJ whole genome shotgun (WGS) entry which is preliminary data.</text>
</comment>
<organism evidence="10 11">
    <name type="scientific">Brassica napus</name>
    <name type="common">Rape</name>
    <dbReference type="NCBI Taxonomy" id="3708"/>
    <lineage>
        <taxon>Eukaryota</taxon>
        <taxon>Viridiplantae</taxon>
        <taxon>Streptophyta</taxon>
        <taxon>Embryophyta</taxon>
        <taxon>Tracheophyta</taxon>
        <taxon>Spermatophyta</taxon>
        <taxon>Magnoliopsida</taxon>
        <taxon>eudicotyledons</taxon>
        <taxon>Gunneridae</taxon>
        <taxon>Pentapetalae</taxon>
        <taxon>rosids</taxon>
        <taxon>malvids</taxon>
        <taxon>Brassicales</taxon>
        <taxon>Brassicaceae</taxon>
        <taxon>Brassiceae</taxon>
        <taxon>Brassica</taxon>
    </lineage>
</organism>
<dbReference type="InterPro" id="IPR001360">
    <property type="entry name" value="Glyco_hydro_1"/>
</dbReference>
<dbReference type="InterPro" id="IPR017853">
    <property type="entry name" value="GH"/>
</dbReference>
<reference evidence="10 11" key="1">
    <citation type="submission" date="2021-05" db="EMBL/GenBank/DDBJ databases">
        <title>Genome Assembly of Synthetic Allotetraploid Brassica napus Reveals Homoeologous Exchanges between Subgenomes.</title>
        <authorList>
            <person name="Davis J.T."/>
        </authorList>
    </citation>
    <scope>NUCLEOTIDE SEQUENCE [LARGE SCALE GENOMIC DNA]</scope>
    <source>
        <strain evidence="11">cv. Da-Ae</strain>
        <tissue evidence="10">Seedling</tissue>
    </source>
</reference>